<dbReference type="PANTHER" id="PTHR12900:SF0">
    <property type="entry name" value="CHECKPOINT PROTEIN"/>
    <property type="match status" value="1"/>
</dbReference>
<protein>
    <recommendedName>
        <fullName evidence="4">Checkpoint protein</fullName>
    </recommendedName>
</protein>
<evidence type="ECO:0000256" key="3">
    <source>
        <dbReference type="ARBA" id="ARBA00023242"/>
    </source>
</evidence>
<accession>A0AAD5SJR6</accession>
<organism evidence="5 6">
    <name type="scientific">Rhizophlyctis rosea</name>
    <dbReference type="NCBI Taxonomy" id="64517"/>
    <lineage>
        <taxon>Eukaryota</taxon>
        <taxon>Fungi</taxon>
        <taxon>Fungi incertae sedis</taxon>
        <taxon>Chytridiomycota</taxon>
        <taxon>Chytridiomycota incertae sedis</taxon>
        <taxon>Chytridiomycetes</taxon>
        <taxon>Rhizophlyctidales</taxon>
        <taxon>Rhizophlyctidaceae</taxon>
        <taxon>Rhizophlyctis</taxon>
    </lineage>
</organism>
<sequence>MRLSATLINAGLLTKMAMCLEKITKRWIMQFGPEHIHLLAHKEDITTGAQMFGQIKADRLFEKYVVECRDDSIYLEFSGEHLVRALKSGQQATEVSMKLLKPQGEDKILRVIITNQGRSGKPIKLTHDIPVRQVPESEAADLHNPTMIDYQVHILLPKLPDIRSITERMRAIAPHITLSANMAGTLILEVQADSVHVQTFFHNLEVPAIDSSQVDEEERPALFRDTQYKAAVRLDIRDFLKFLQCSIFSPKHVICCIAENNALMMYVYLGDNSEADDGAFIYYLPHRFR</sequence>
<dbReference type="AlphaFoldDB" id="A0AAD5SJR6"/>
<evidence type="ECO:0000256" key="1">
    <source>
        <dbReference type="ARBA" id="ARBA00004123"/>
    </source>
</evidence>
<dbReference type="PIRSF" id="PIRSF011312">
    <property type="entry name" value="Cell_cycle_HUS1"/>
    <property type="match status" value="1"/>
</dbReference>
<evidence type="ECO:0000313" key="6">
    <source>
        <dbReference type="Proteomes" id="UP001212841"/>
    </source>
</evidence>
<dbReference type="GO" id="GO:0044778">
    <property type="term" value="P:meiotic DNA integrity checkpoint signaling"/>
    <property type="evidence" value="ECO:0007669"/>
    <property type="project" value="TreeGrafter"/>
</dbReference>
<comment type="similarity">
    <text evidence="2 4">Belongs to the HUS1 family.</text>
</comment>
<dbReference type="GO" id="GO:0035861">
    <property type="term" value="C:site of double-strand break"/>
    <property type="evidence" value="ECO:0007669"/>
    <property type="project" value="TreeGrafter"/>
</dbReference>
<dbReference type="GO" id="GO:0000724">
    <property type="term" value="P:double-strand break repair via homologous recombination"/>
    <property type="evidence" value="ECO:0007669"/>
    <property type="project" value="TreeGrafter"/>
</dbReference>
<comment type="subcellular location">
    <subcellularLocation>
        <location evidence="1">Nucleus</location>
    </subcellularLocation>
</comment>
<dbReference type="Pfam" id="PF04005">
    <property type="entry name" value="Hus1"/>
    <property type="match status" value="1"/>
</dbReference>
<proteinExistence type="inferred from homology"/>
<keyword evidence="3" id="KW-0539">Nucleus</keyword>
<dbReference type="Proteomes" id="UP001212841">
    <property type="component" value="Unassembled WGS sequence"/>
</dbReference>
<dbReference type="Gene3D" id="3.70.10.10">
    <property type="match status" value="1"/>
</dbReference>
<gene>
    <name evidence="5" type="ORF">HK097_007250</name>
</gene>
<dbReference type="InterPro" id="IPR016580">
    <property type="entry name" value="HUS1"/>
</dbReference>
<dbReference type="GO" id="GO:0005730">
    <property type="term" value="C:nucleolus"/>
    <property type="evidence" value="ECO:0007669"/>
    <property type="project" value="InterPro"/>
</dbReference>
<evidence type="ECO:0000313" key="5">
    <source>
        <dbReference type="EMBL" id="KAJ3051741.1"/>
    </source>
</evidence>
<dbReference type="GO" id="GO:0030896">
    <property type="term" value="C:checkpoint clamp complex"/>
    <property type="evidence" value="ECO:0007669"/>
    <property type="project" value="InterPro"/>
</dbReference>
<dbReference type="GO" id="GO:0031573">
    <property type="term" value="P:mitotic intra-S DNA damage checkpoint signaling"/>
    <property type="evidence" value="ECO:0007669"/>
    <property type="project" value="TreeGrafter"/>
</dbReference>
<dbReference type="PANTHER" id="PTHR12900">
    <property type="entry name" value="MITOTIC AND DNA DAMAGE CHECKPOINT PROTEIN HUS1"/>
    <property type="match status" value="1"/>
</dbReference>
<dbReference type="GO" id="GO:0033314">
    <property type="term" value="P:mitotic DNA replication checkpoint signaling"/>
    <property type="evidence" value="ECO:0007669"/>
    <property type="project" value="TreeGrafter"/>
</dbReference>
<comment type="caution">
    <text evidence="5">The sequence shown here is derived from an EMBL/GenBank/DDBJ whole genome shotgun (WGS) entry which is preliminary data.</text>
</comment>
<evidence type="ECO:0000256" key="2">
    <source>
        <dbReference type="ARBA" id="ARBA00005563"/>
    </source>
</evidence>
<dbReference type="InterPro" id="IPR007150">
    <property type="entry name" value="HUS1/Mec3"/>
</dbReference>
<evidence type="ECO:0000256" key="4">
    <source>
        <dbReference type="PIRNR" id="PIRNR011312"/>
    </source>
</evidence>
<dbReference type="GO" id="GO:0006289">
    <property type="term" value="P:nucleotide-excision repair"/>
    <property type="evidence" value="ECO:0007669"/>
    <property type="project" value="TreeGrafter"/>
</dbReference>
<dbReference type="GO" id="GO:0000723">
    <property type="term" value="P:telomere maintenance"/>
    <property type="evidence" value="ECO:0007669"/>
    <property type="project" value="TreeGrafter"/>
</dbReference>
<keyword evidence="6" id="KW-1185">Reference proteome</keyword>
<name>A0AAD5SJR6_9FUNG</name>
<reference evidence="5" key="1">
    <citation type="submission" date="2020-05" db="EMBL/GenBank/DDBJ databases">
        <title>Phylogenomic resolution of chytrid fungi.</title>
        <authorList>
            <person name="Stajich J.E."/>
            <person name="Amses K."/>
            <person name="Simmons R."/>
            <person name="Seto K."/>
            <person name="Myers J."/>
            <person name="Bonds A."/>
            <person name="Quandt C.A."/>
            <person name="Barry K."/>
            <person name="Liu P."/>
            <person name="Grigoriev I."/>
            <person name="Longcore J.E."/>
            <person name="James T.Y."/>
        </authorList>
    </citation>
    <scope>NUCLEOTIDE SEQUENCE</scope>
    <source>
        <strain evidence="5">JEL0318</strain>
    </source>
</reference>
<dbReference type="EMBL" id="JADGJD010000363">
    <property type="protein sequence ID" value="KAJ3051741.1"/>
    <property type="molecule type" value="Genomic_DNA"/>
</dbReference>